<dbReference type="EMBL" id="JANTYZ010000011">
    <property type="protein sequence ID" value="MCS3866338.1"/>
    <property type="molecule type" value="Genomic_DNA"/>
</dbReference>
<gene>
    <name evidence="1" type="ORF">GGP82_002911</name>
</gene>
<dbReference type="AlphaFoldDB" id="A0A9X2U4A0"/>
<reference evidence="1" key="1">
    <citation type="submission" date="2022-08" db="EMBL/GenBank/DDBJ databases">
        <title>Genomic Encyclopedia of Type Strains, Phase V (KMG-V): Genome sequencing to study the core and pangenomes of soil and plant-associated prokaryotes.</title>
        <authorList>
            <person name="Whitman W."/>
        </authorList>
    </citation>
    <scope>NUCLEOTIDE SEQUENCE</scope>
    <source>
        <strain evidence="1">SP2016B</strain>
    </source>
</reference>
<proteinExistence type="predicted"/>
<sequence>MSLVDEVLRGDYEQQHLTEPDVTSTCDWIAKEAVLEVRGEREFYSEWQNAKKAASNGFYLSLVYYCCCSLLDFYDFDSASTEEKESVLKFCSDLLNFIKRNDPDSPLRGGVKTWARQGDVHRKMGDNETARKIYSEGISTLTRLSSWESGQLIGREQDFGKKYSSIEILYAKKGRTELEMDQYSTAVESLQTALRSLKKRGLQDMKNDSFPNGIRQLHERAKSMSSNVGEENNQSQNAGSGISTVDAKSFIQELSEFGGHSAEVEVSLFSQGGASDVRTHSTLGYLMFRTPESHGHWGVVVKGSKDKVAVLLKAEDQFQCLLYDQERGENIAQGEVSDLKIEFTTADESFSIDSSGYK</sequence>
<evidence type="ECO:0000313" key="2">
    <source>
        <dbReference type="Proteomes" id="UP001155034"/>
    </source>
</evidence>
<accession>A0A9X2U4A0</accession>
<protein>
    <submittedName>
        <fullName evidence="1">Tetratricopeptide (TPR) repeat protein</fullName>
    </submittedName>
</protein>
<dbReference type="InterPro" id="IPR011990">
    <property type="entry name" value="TPR-like_helical_dom_sf"/>
</dbReference>
<comment type="caution">
    <text evidence="1">The sequence shown here is derived from an EMBL/GenBank/DDBJ whole genome shotgun (WGS) entry which is preliminary data.</text>
</comment>
<dbReference type="RefSeq" id="WP_259084010.1">
    <property type="nucleotide sequence ID" value="NZ_JANTYZ010000011.1"/>
</dbReference>
<organism evidence="1 2">
    <name type="scientific">Salinibacter ruber</name>
    <dbReference type="NCBI Taxonomy" id="146919"/>
    <lineage>
        <taxon>Bacteria</taxon>
        <taxon>Pseudomonadati</taxon>
        <taxon>Rhodothermota</taxon>
        <taxon>Rhodothermia</taxon>
        <taxon>Rhodothermales</taxon>
        <taxon>Salinibacteraceae</taxon>
        <taxon>Salinibacter</taxon>
    </lineage>
</organism>
<name>A0A9X2U4A0_9BACT</name>
<dbReference type="Proteomes" id="UP001155034">
    <property type="component" value="Unassembled WGS sequence"/>
</dbReference>
<dbReference type="SUPFAM" id="SSF48452">
    <property type="entry name" value="TPR-like"/>
    <property type="match status" value="1"/>
</dbReference>
<evidence type="ECO:0000313" key="1">
    <source>
        <dbReference type="EMBL" id="MCS3866338.1"/>
    </source>
</evidence>